<evidence type="ECO:0000313" key="1">
    <source>
        <dbReference type="EMBL" id="JAH75378.1"/>
    </source>
</evidence>
<reference evidence="1" key="1">
    <citation type="submission" date="2014-11" db="EMBL/GenBank/DDBJ databases">
        <authorList>
            <person name="Amaro Gonzalez C."/>
        </authorList>
    </citation>
    <scope>NUCLEOTIDE SEQUENCE</scope>
</reference>
<organism evidence="1">
    <name type="scientific">Anguilla anguilla</name>
    <name type="common">European freshwater eel</name>
    <name type="synonym">Muraena anguilla</name>
    <dbReference type="NCBI Taxonomy" id="7936"/>
    <lineage>
        <taxon>Eukaryota</taxon>
        <taxon>Metazoa</taxon>
        <taxon>Chordata</taxon>
        <taxon>Craniata</taxon>
        <taxon>Vertebrata</taxon>
        <taxon>Euteleostomi</taxon>
        <taxon>Actinopterygii</taxon>
        <taxon>Neopterygii</taxon>
        <taxon>Teleostei</taxon>
        <taxon>Anguilliformes</taxon>
        <taxon>Anguillidae</taxon>
        <taxon>Anguilla</taxon>
    </lineage>
</organism>
<protein>
    <submittedName>
        <fullName evidence="1">Uncharacterized protein</fullName>
    </submittedName>
</protein>
<reference evidence="1" key="2">
    <citation type="journal article" date="2015" name="Fish Shellfish Immunol.">
        <title>Early steps in the European eel (Anguilla anguilla)-Vibrio vulnificus interaction in the gills: Role of the RtxA13 toxin.</title>
        <authorList>
            <person name="Callol A."/>
            <person name="Pajuelo D."/>
            <person name="Ebbesson L."/>
            <person name="Teles M."/>
            <person name="MacKenzie S."/>
            <person name="Amaro C."/>
        </authorList>
    </citation>
    <scope>NUCLEOTIDE SEQUENCE</scope>
</reference>
<dbReference type="EMBL" id="GBXM01033199">
    <property type="protein sequence ID" value="JAH75378.1"/>
    <property type="molecule type" value="Transcribed_RNA"/>
</dbReference>
<accession>A0A0E9VDV2</accession>
<sequence length="26" mass="3052">MMSSGLKTMFQYKQGIFRGHKCGQMR</sequence>
<proteinExistence type="predicted"/>
<dbReference type="AlphaFoldDB" id="A0A0E9VDV2"/>
<name>A0A0E9VDV2_ANGAN</name>